<dbReference type="PROSITE" id="PS51278">
    <property type="entry name" value="GATASE_TYPE_2"/>
    <property type="match status" value="1"/>
</dbReference>
<proteinExistence type="inferred from homology"/>
<dbReference type="Pfam" id="PF00733">
    <property type="entry name" value="Asn_synthase"/>
    <property type="match status" value="1"/>
</dbReference>
<evidence type="ECO:0000256" key="2">
    <source>
        <dbReference type="ARBA" id="ARBA00005752"/>
    </source>
</evidence>
<keyword evidence="5 9" id="KW-0067">ATP-binding</keyword>
<keyword evidence="6 8" id="KW-0315">Glutamine amidotransferase</keyword>
<dbReference type="CDD" id="cd01991">
    <property type="entry name" value="Asn_synthase_B_C"/>
    <property type="match status" value="1"/>
</dbReference>
<keyword evidence="8" id="KW-0028">Amino-acid biosynthesis</keyword>
<dbReference type="GO" id="GO:0005829">
    <property type="term" value="C:cytosol"/>
    <property type="evidence" value="ECO:0007669"/>
    <property type="project" value="TreeGrafter"/>
</dbReference>
<evidence type="ECO:0000256" key="8">
    <source>
        <dbReference type="PIRSR" id="PIRSR001589-1"/>
    </source>
</evidence>
<keyword evidence="4 9" id="KW-0547">Nucleotide-binding</keyword>
<evidence type="ECO:0000256" key="5">
    <source>
        <dbReference type="ARBA" id="ARBA00022840"/>
    </source>
</evidence>
<dbReference type="Pfam" id="PF13537">
    <property type="entry name" value="GATase_7"/>
    <property type="match status" value="1"/>
</dbReference>
<comment type="pathway">
    <text evidence="1">Amino-acid biosynthesis; L-asparagine biosynthesis; L-asparagine from L-aspartate (L-Gln route): step 1/1.</text>
</comment>
<name>A0A2G9ZAD1_9BACT</name>
<dbReference type="AlphaFoldDB" id="A0A2G9ZAD1"/>
<dbReference type="NCBIfam" id="TIGR01536">
    <property type="entry name" value="asn_synth_AEB"/>
    <property type="match status" value="1"/>
</dbReference>
<evidence type="ECO:0000256" key="3">
    <source>
        <dbReference type="ARBA" id="ARBA00012737"/>
    </source>
</evidence>
<comment type="caution">
    <text evidence="12">The sequence shown here is derived from an EMBL/GenBank/DDBJ whole genome shotgun (WGS) entry which is preliminary data.</text>
</comment>
<evidence type="ECO:0000256" key="6">
    <source>
        <dbReference type="ARBA" id="ARBA00022962"/>
    </source>
</evidence>
<feature type="active site" description="For GATase activity" evidence="8">
    <location>
        <position position="2"/>
    </location>
</feature>
<dbReference type="EMBL" id="PCRZ01000010">
    <property type="protein sequence ID" value="PIP30107.1"/>
    <property type="molecule type" value="Genomic_DNA"/>
</dbReference>
<dbReference type="GO" id="GO:0005524">
    <property type="term" value="F:ATP binding"/>
    <property type="evidence" value="ECO:0007669"/>
    <property type="project" value="UniProtKB-KW"/>
</dbReference>
<accession>A0A2G9ZAD1</accession>
<dbReference type="Gene3D" id="3.40.50.620">
    <property type="entry name" value="HUPs"/>
    <property type="match status" value="2"/>
</dbReference>
<protein>
    <recommendedName>
        <fullName evidence="3">asparagine synthase (glutamine-hydrolyzing)</fullName>
        <ecNumber evidence="3">6.3.5.4</ecNumber>
    </recommendedName>
</protein>
<dbReference type="InterPro" id="IPR033738">
    <property type="entry name" value="AsnB_N"/>
</dbReference>
<evidence type="ECO:0000313" key="12">
    <source>
        <dbReference type="EMBL" id="PIP30107.1"/>
    </source>
</evidence>
<dbReference type="InterPro" id="IPR001962">
    <property type="entry name" value="Asn_synthase"/>
</dbReference>
<organism evidence="12 13">
    <name type="scientific">Candidatus Jorgensenbacteria bacterium CG23_combo_of_CG06-09_8_20_14_all_54_14</name>
    <dbReference type="NCBI Taxonomy" id="1974595"/>
    <lineage>
        <taxon>Bacteria</taxon>
        <taxon>Candidatus Joergenseniibacteriota</taxon>
    </lineage>
</organism>
<keyword evidence="8" id="KW-0061">Asparagine biosynthesis</keyword>
<dbReference type="InterPro" id="IPR029055">
    <property type="entry name" value="Ntn_hydrolases_N"/>
</dbReference>
<feature type="binding site" evidence="9">
    <location>
        <position position="326"/>
    </location>
    <ligand>
        <name>ATP</name>
        <dbReference type="ChEBI" id="CHEBI:30616"/>
    </ligand>
</feature>
<comment type="catalytic activity">
    <reaction evidence="7">
        <text>L-aspartate + L-glutamine + ATP + H2O = L-asparagine + L-glutamate + AMP + diphosphate + H(+)</text>
        <dbReference type="Rhea" id="RHEA:12228"/>
        <dbReference type="ChEBI" id="CHEBI:15377"/>
        <dbReference type="ChEBI" id="CHEBI:15378"/>
        <dbReference type="ChEBI" id="CHEBI:29985"/>
        <dbReference type="ChEBI" id="CHEBI:29991"/>
        <dbReference type="ChEBI" id="CHEBI:30616"/>
        <dbReference type="ChEBI" id="CHEBI:33019"/>
        <dbReference type="ChEBI" id="CHEBI:58048"/>
        <dbReference type="ChEBI" id="CHEBI:58359"/>
        <dbReference type="ChEBI" id="CHEBI:456215"/>
        <dbReference type="EC" id="6.3.5.4"/>
    </reaction>
</comment>
<evidence type="ECO:0000256" key="7">
    <source>
        <dbReference type="ARBA" id="ARBA00048741"/>
    </source>
</evidence>
<dbReference type="PANTHER" id="PTHR43284:SF1">
    <property type="entry name" value="ASPARAGINE SYNTHETASE"/>
    <property type="match status" value="1"/>
</dbReference>
<evidence type="ECO:0000256" key="1">
    <source>
        <dbReference type="ARBA" id="ARBA00005187"/>
    </source>
</evidence>
<evidence type="ECO:0000256" key="9">
    <source>
        <dbReference type="PIRSR" id="PIRSR001589-2"/>
    </source>
</evidence>
<feature type="site" description="Important for beta-aspartyl-AMP intermediate formation" evidence="10">
    <location>
        <position position="403"/>
    </location>
</feature>
<feature type="domain" description="Glutamine amidotransferase type-2" evidence="11">
    <location>
        <begin position="2"/>
        <end position="245"/>
    </location>
</feature>
<dbReference type="GO" id="GO:0006529">
    <property type="term" value="P:asparagine biosynthetic process"/>
    <property type="evidence" value="ECO:0007669"/>
    <property type="project" value="UniProtKB-KW"/>
</dbReference>
<dbReference type="SUPFAM" id="SSF52402">
    <property type="entry name" value="Adenine nucleotide alpha hydrolases-like"/>
    <property type="match status" value="1"/>
</dbReference>
<dbReference type="PIRSF" id="PIRSF001589">
    <property type="entry name" value="Asn_synthetase_glu-h"/>
    <property type="match status" value="1"/>
</dbReference>
<evidence type="ECO:0000313" key="13">
    <source>
        <dbReference type="Proteomes" id="UP000228812"/>
    </source>
</evidence>
<evidence type="ECO:0000256" key="4">
    <source>
        <dbReference type="ARBA" id="ARBA00022741"/>
    </source>
</evidence>
<dbReference type="Gene3D" id="3.60.20.10">
    <property type="entry name" value="Glutamine Phosphoribosylpyrophosphate, subunit 1, domain 1"/>
    <property type="match status" value="1"/>
</dbReference>
<evidence type="ECO:0000259" key="11">
    <source>
        <dbReference type="PROSITE" id="PS51278"/>
    </source>
</evidence>
<dbReference type="SUPFAM" id="SSF56235">
    <property type="entry name" value="N-terminal nucleophile aminohydrolases (Ntn hydrolases)"/>
    <property type="match status" value="1"/>
</dbReference>
<dbReference type="GO" id="GO:0004066">
    <property type="term" value="F:asparagine synthase (glutamine-hydrolyzing) activity"/>
    <property type="evidence" value="ECO:0007669"/>
    <property type="project" value="UniProtKB-EC"/>
</dbReference>
<reference evidence="12 13" key="1">
    <citation type="submission" date="2017-09" db="EMBL/GenBank/DDBJ databases">
        <title>Depth-based differentiation of microbial function through sediment-hosted aquifers and enrichment of novel symbionts in the deep terrestrial subsurface.</title>
        <authorList>
            <person name="Probst A.J."/>
            <person name="Ladd B."/>
            <person name="Jarett J.K."/>
            <person name="Geller-Mcgrath D.E."/>
            <person name="Sieber C.M."/>
            <person name="Emerson J.B."/>
            <person name="Anantharaman K."/>
            <person name="Thomas B.C."/>
            <person name="Malmstrom R."/>
            <person name="Stieglmeier M."/>
            <person name="Klingl A."/>
            <person name="Woyke T."/>
            <person name="Ryan C.M."/>
            <person name="Banfield J.F."/>
        </authorList>
    </citation>
    <scope>NUCLEOTIDE SEQUENCE [LARGE SCALE GENOMIC DNA]</scope>
    <source>
        <strain evidence="12">CG23_combo_of_CG06-09_8_20_14_all_54_14</strain>
    </source>
</reference>
<dbReference type="PANTHER" id="PTHR43284">
    <property type="entry name" value="ASPARAGINE SYNTHETASE (GLUTAMINE-HYDROLYZING)"/>
    <property type="match status" value="1"/>
</dbReference>
<dbReference type="InterPro" id="IPR051786">
    <property type="entry name" value="ASN_synthetase/amidase"/>
</dbReference>
<dbReference type="EC" id="6.3.5.4" evidence="3"/>
<comment type="similarity">
    <text evidence="2">Belongs to the asparagine synthetase family.</text>
</comment>
<feature type="binding site" evidence="9">
    <location>
        <position position="132"/>
    </location>
    <ligand>
        <name>L-glutamine</name>
        <dbReference type="ChEBI" id="CHEBI:58359"/>
    </ligand>
</feature>
<dbReference type="InterPro" id="IPR006426">
    <property type="entry name" value="Asn_synth_AEB"/>
</dbReference>
<dbReference type="InterPro" id="IPR017932">
    <property type="entry name" value="GATase_2_dom"/>
</dbReference>
<dbReference type="Proteomes" id="UP000228812">
    <property type="component" value="Unassembled WGS sequence"/>
</dbReference>
<evidence type="ECO:0000256" key="10">
    <source>
        <dbReference type="PIRSR" id="PIRSR001589-3"/>
    </source>
</evidence>
<dbReference type="CDD" id="cd00712">
    <property type="entry name" value="AsnB"/>
    <property type="match status" value="1"/>
</dbReference>
<dbReference type="InterPro" id="IPR014729">
    <property type="entry name" value="Rossmann-like_a/b/a_fold"/>
</dbReference>
<sequence length="672" mass="76052">MCGITGIYHFKNSKTVDERTLVTMRDTLTHRGPDDAGVYLSPNRKVGFGTRRLKIIDLSDAGHMPMGASAQNSKFPARPAGGEIRPPSASLWRGRGNSKFNVWITYNGEIYNFRELRSELEKKGYYFRSRSDTEVILASYLEYGVDCVKQFNGMFAFAIWDEEKRMLFAARDHLGVKPFYYAIRNGIFYFGSEIKAILAHPDFRKELAEEVIPHYLTFSTTPAPLTLFRGIKKLPAAHALTMDAAGVLREWEYWNPAPHLARGRGASPSTETEYIDEVRTLLRDSIRAQMVSDVPFGCFLSGGVDSSVNAALMSEALGKPVETFSVGTKGMANRNEFEYSRLVARKLGARSHEIEIDESHLTRFLADYAFHFDDPNGDPVSFPLFWLSRLAKDAGVTVIQIGEGSDELFAGYEQYLSARRLYKRWWQKLAVLPAPLRRAAFLASAPFSGTRFEFGREFVRRLAAGEEPFWGTAVAFSELQKAELLNSSFDTRITPITSYPFVKRFYDEADRDMPDADFLARAAYIEVKHRLPEFLLARADRMTMAHSVEGRVPFLDHRLVELALAMPSAIKTKGNVTKYILKKAVAGIIPDEIINRKKRGFESPIGVWLRNTEGAGKTLADIIFNSKLKERGLLNYNYAGSLLAAHRRGTSDEGFRLWNLITLSLWYDRWFA</sequence>
<gene>
    <name evidence="12" type="primary">asnB</name>
    <name evidence="12" type="ORF">COX26_00450</name>
</gene>